<feature type="signal peptide" evidence="1">
    <location>
        <begin position="1"/>
        <end position="41"/>
    </location>
</feature>
<dbReference type="AlphaFoldDB" id="A0AAV5SGR4"/>
<dbReference type="EMBL" id="BTSX01000002">
    <property type="protein sequence ID" value="GMS82233.1"/>
    <property type="molecule type" value="Genomic_DNA"/>
</dbReference>
<evidence type="ECO:0000313" key="3">
    <source>
        <dbReference type="Proteomes" id="UP001432027"/>
    </source>
</evidence>
<evidence type="ECO:0008006" key="4">
    <source>
        <dbReference type="Google" id="ProtNLM"/>
    </source>
</evidence>
<protein>
    <recommendedName>
        <fullName evidence="4">Secreted protein</fullName>
    </recommendedName>
</protein>
<dbReference type="Proteomes" id="UP001432027">
    <property type="component" value="Unassembled WGS sequence"/>
</dbReference>
<keyword evidence="3" id="KW-1185">Reference proteome</keyword>
<reference evidence="2" key="1">
    <citation type="submission" date="2023-10" db="EMBL/GenBank/DDBJ databases">
        <title>Genome assembly of Pristionchus species.</title>
        <authorList>
            <person name="Yoshida K."/>
            <person name="Sommer R.J."/>
        </authorList>
    </citation>
    <scope>NUCLEOTIDE SEQUENCE</scope>
    <source>
        <strain evidence="2">RS0144</strain>
    </source>
</reference>
<feature type="non-terminal residue" evidence="2">
    <location>
        <position position="93"/>
    </location>
</feature>
<proteinExistence type="predicted"/>
<organism evidence="2 3">
    <name type="scientific">Pristionchus entomophagus</name>
    <dbReference type="NCBI Taxonomy" id="358040"/>
    <lineage>
        <taxon>Eukaryota</taxon>
        <taxon>Metazoa</taxon>
        <taxon>Ecdysozoa</taxon>
        <taxon>Nematoda</taxon>
        <taxon>Chromadorea</taxon>
        <taxon>Rhabditida</taxon>
        <taxon>Rhabditina</taxon>
        <taxon>Diplogasteromorpha</taxon>
        <taxon>Diplogasteroidea</taxon>
        <taxon>Neodiplogasteridae</taxon>
        <taxon>Pristionchus</taxon>
    </lineage>
</organism>
<evidence type="ECO:0000256" key="1">
    <source>
        <dbReference type="SAM" id="SignalP"/>
    </source>
</evidence>
<gene>
    <name evidence="2" type="ORF">PENTCL1PPCAC_4408</name>
</gene>
<accession>A0AAV5SGR4</accession>
<comment type="caution">
    <text evidence="2">The sequence shown here is derived from an EMBL/GenBank/DDBJ whole genome shotgun (WGS) entry which is preliminary data.</text>
</comment>
<name>A0AAV5SGR4_9BILA</name>
<feature type="chain" id="PRO_5043686148" description="Secreted protein" evidence="1">
    <location>
        <begin position="42"/>
        <end position="93"/>
    </location>
</feature>
<evidence type="ECO:0000313" key="2">
    <source>
        <dbReference type="EMBL" id="GMS82233.1"/>
    </source>
</evidence>
<sequence>VVRIQHHRRGRIQRTGFQLRGVTLSVLLLLLLRLSVDGVEAIVRVLGGTHLRGSLGTNGRLGDSLTVVDVRVVRRLTLLLDGQTMAEGLIGSL</sequence>
<keyword evidence="1" id="KW-0732">Signal</keyword>
<feature type="non-terminal residue" evidence="2">
    <location>
        <position position="1"/>
    </location>
</feature>